<reference evidence="2 3" key="1">
    <citation type="journal article" date="2012" name="J. Bacteriol.">
        <title>Genome sequence of the highly efficient arsenite-oxidizing bacterium Achromobacter arsenitoxydans SY8.</title>
        <authorList>
            <person name="Li X."/>
            <person name="Hu Y."/>
            <person name="Gong J."/>
            <person name="Lin Y."/>
            <person name="Johnstone L."/>
            <person name="Rensing C."/>
            <person name="Wang G."/>
        </authorList>
    </citation>
    <scope>NUCLEOTIDE SEQUENCE [LARGE SCALE GENOMIC DNA]</scope>
    <source>
        <strain evidence="2 3">SY8</strain>
    </source>
</reference>
<dbReference type="AlphaFoldDB" id="H0FDL2"/>
<accession>H0FDL2</accession>
<feature type="non-terminal residue" evidence="2">
    <location>
        <position position="1"/>
    </location>
</feature>
<keyword evidence="1" id="KW-0812">Transmembrane</keyword>
<evidence type="ECO:0000313" key="3">
    <source>
        <dbReference type="Proteomes" id="UP000003113"/>
    </source>
</evidence>
<name>H0FDL2_9BURK</name>
<proteinExistence type="predicted"/>
<evidence type="ECO:0000256" key="1">
    <source>
        <dbReference type="SAM" id="Phobius"/>
    </source>
</evidence>
<sequence>VLRLPASGVGAVTTLADAGKVMARFGAVIGALSGLFDALASVKAAKRARAAGGEAAGYWYFGASALFGLSAGFAAYAAYTVSTTLLSASWILGPVAWAILSGIAAFIAWKIGGEGESSPLERWAYYSHFGNAKYNKFADANSALSALNGLALGVDAHVSFGIRQLKYQIALPHYDSSLSGYAWKLIVKRYSGEELLVSDMYQLTQASSITEYKPPKRLDYDPTTTAPTFRERIVIGVDGRKANFLIVEGDVELNYLHDIDEAQIAIEYLPNIQDPEMTATMRIVELK</sequence>
<feature type="transmembrane region" description="Helical" evidence="1">
    <location>
        <begin position="57"/>
        <end position="79"/>
    </location>
</feature>
<organism evidence="2 3">
    <name type="scientific">Achromobacter arsenitoxydans SY8</name>
    <dbReference type="NCBI Taxonomy" id="477184"/>
    <lineage>
        <taxon>Bacteria</taxon>
        <taxon>Pseudomonadati</taxon>
        <taxon>Pseudomonadota</taxon>
        <taxon>Betaproteobacteria</taxon>
        <taxon>Burkholderiales</taxon>
        <taxon>Alcaligenaceae</taxon>
        <taxon>Achromobacter</taxon>
    </lineage>
</organism>
<dbReference type="EMBL" id="AGUF01000075">
    <property type="protein sequence ID" value="EHK63725.1"/>
    <property type="molecule type" value="Genomic_DNA"/>
</dbReference>
<dbReference type="RefSeq" id="WP_008167370.1">
    <property type="nucleotide sequence ID" value="NZ_AGUF01000075.1"/>
</dbReference>
<keyword evidence="1" id="KW-0472">Membrane</keyword>
<dbReference type="Proteomes" id="UP000003113">
    <property type="component" value="Unassembled WGS sequence"/>
</dbReference>
<keyword evidence="1" id="KW-1133">Transmembrane helix</keyword>
<comment type="caution">
    <text evidence="2">The sequence shown here is derived from an EMBL/GenBank/DDBJ whole genome shotgun (WGS) entry which is preliminary data.</text>
</comment>
<protein>
    <submittedName>
        <fullName evidence="2">Uncharacterized protein</fullName>
    </submittedName>
</protein>
<keyword evidence="3" id="KW-1185">Reference proteome</keyword>
<gene>
    <name evidence="2" type="ORF">KYC_24522</name>
</gene>
<evidence type="ECO:0000313" key="2">
    <source>
        <dbReference type="EMBL" id="EHK63725.1"/>
    </source>
</evidence>
<feature type="transmembrane region" description="Helical" evidence="1">
    <location>
        <begin position="85"/>
        <end position="109"/>
    </location>
</feature>
<feature type="transmembrane region" description="Helical" evidence="1">
    <location>
        <begin position="25"/>
        <end position="45"/>
    </location>
</feature>